<evidence type="ECO:0000256" key="1">
    <source>
        <dbReference type="SAM" id="Phobius"/>
    </source>
</evidence>
<comment type="caution">
    <text evidence="2">The sequence shown here is derived from an EMBL/GenBank/DDBJ whole genome shotgun (WGS) entry which is preliminary data.</text>
</comment>
<accession>X0SSY8</accession>
<dbReference type="EMBL" id="BARS01001918">
    <property type="protein sequence ID" value="GAF78266.1"/>
    <property type="molecule type" value="Genomic_DNA"/>
</dbReference>
<keyword evidence="1" id="KW-0472">Membrane</keyword>
<sequence>EVPLGRNEVLAEYICFFGLLFAIFIELADKQA</sequence>
<proteinExistence type="predicted"/>
<evidence type="ECO:0000313" key="2">
    <source>
        <dbReference type="EMBL" id="GAF78266.1"/>
    </source>
</evidence>
<feature type="non-terminal residue" evidence="2">
    <location>
        <position position="1"/>
    </location>
</feature>
<reference evidence="2" key="1">
    <citation type="journal article" date="2014" name="Front. Microbiol.">
        <title>High frequency of phylogenetically diverse reductive dehalogenase-homologous genes in deep subseafloor sedimentary metagenomes.</title>
        <authorList>
            <person name="Kawai M."/>
            <person name="Futagami T."/>
            <person name="Toyoda A."/>
            <person name="Takaki Y."/>
            <person name="Nishi S."/>
            <person name="Hori S."/>
            <person name="Arai W."/>
            <person name="Tsubouchi T."/>
            <person name="Morono Y."/>
            <person name="Uchiyama I."/>
            <person name="Ito T."/>
            <person name="Fujiyama A."/>
            <person name="Inagaki F."/>
            <person name="Takami H."/>
        </authorList>
    </citation>
    <scope>NUCLEOTIDE SEQUENCE</scope>
    <source>
        <strain evidence="2">Expedition CK06-06</strain>
    </source>
</reference>
<gene>
    <name evidence="2" type="ORF">S01H1_03533</name>
</gene>
<protein>
    <submittedName>
        <fullName evidence="2">Uncharacterized protein</fullName>
    </submittedName>
</protein>
<dbReference type="AlphaFoldDB" id="X0SSY8"/>
<name>X0SSY8_9ZZZZ</name>
<keyword evidence="1" id="KW-0812">Transmembrane</keyword>
<keyword evidence="1" id="KW-1133">Transmembrane helix</keyword>
<organism evidence="2">
    <name type="scientific">marine sediment metagenome</name>
    <dbReference type="NCBI Taxonomy" id="412755"/>
    <lineage>
        <taxon>unclassified sequences</taxon>
        <taxon>metagenomes</taxon>
        <taxon>ecological metagenomes</taxon>
    </lineage>
</organism>
<feature type="transmembrane region" description="Helical" evidence="1">
    <location>
        <begin position="9"/>
        <end position="28"/>
    </location>
</feature>